<dbReference type="InterPro" id="IPR003439">
    <property type="entry name" value="ABC_transporter-like_ATP-bd"/>
</dbReference>
<sequence>MPGDHGETPPTARGNTGETPPTAHGITGETPPTARGITGETLLDVRGLTVEYVSEQGSVRACDDVSFTVRRGEILGVAGESGSGKSTLITALTRLERPPAVTTAGEILFRPRGAAKPVDLVGLLERDLRKLRWRDMAIVLQSAMNALNPVMRLEAQFTDVLREHDCTLSRRTARERTAELLTLVGLTAGQANRYPHELSGGTRQRATIALALACGPDLVVMDEPTTAVDVVMQRQILANLLRLRERLAFAVVFVTHDLSLLVELADRIAIMYAGRIVEIGTAADLYHHPRHPYTEGLRASFPPLREPVRRLSGIPGSPPDLRDPPPGCAFHPRCPQRFAPCDSVLPVLGPVGDQQVACLLHTGGPTLGHARKERTDDALGH</sequence>
<evidence type="ECO:0000259" key="6">
    <source>
        <dbReference type="PROSITE" id="PS50893"/>
    </source>
</evidence>
<dbReference type="SMART" id="SM00382">
    <property type="entry name" value="AAA"/>
    <property type="match status" value="1"/>
</dbReference>
<dbReference type="InterPro" id="IPR013563">
    <property type="entry name" value="Oligopep_ABC_C"/>
</dbReference>
<dbReference type="PANTHER" id="PTHR43067">
    <property type="entry name" value="OLIGOPEPTIDE/DIPEPTIDE ABC TRANSPORTER, ATPASE SUBUNIT"/>
    <property type="match status" value="1"/>
</dbReference>
<accession>A0A5N8XHR5</accession>
<dbReference type="PROSITE" id="PS50893">
    <property type="entry name" value="ABC_TRANSPORTER_2"/>
    <property type="match status" value="1"/>
</dbReference>
<dbReference type="Proteomes" id="UP000400924">
    <property type="component" value="Unassembled WGS sequence"/>
</dbReference>
<reference evidence="7 8" key="1">
    <citation type="submission" date="2019-07" db="EMBL/GenBank/DDBJ databases">
        <title>New species of Amycolatopsis and Streptomyces.</title>
        <authorList>
            <person name="Duangmal K."/>
            <person name="Teo W.F.A."/>
            <person name="Lipun K."/>
        </authorList>
    </citation>
    <scope>NUCLEOTIDE SEQUENCE [LARGE SCALE GENOMIC DNA]</scope>
    <source>
        <strain evidence="7 8">NBRC 106415</strain>
    </source>
</reference>
<name>A0A5N8XHR5_9ACTN</name>
<dbReference type="PANTHER" id="PTHR43067:SF3">
    <property type="entry name" value="MALTOSE ABC TRANSPORTER, ATP-BINDING PROTEIN"/>
    <property type="match status" value="1"/>
</dbReference>
<evidence type="ECO:0000313" key="7">
    <source>
        <dbReference type="EMBL" id="MPY58784.1"/>
    </source>
</evidence>
<protein>
    <submittedName>
        <fullName evidence="7">ABC transporter ATP-binding protein</fullName>
    </submittedName>
</protein>
<evidence type="ECO:0000313" key="8">
    <source>
        <dbReference type="Proteomes" id="UP000400924"/>
    </source>
</evidence>
<dbReference type="FunFam" id="3.40.50.300:FF:000016">
    <property type="entry name" value="Oligopeptide ABC transporter ATP-binding component"/>
    <property type="match status" value="1"/>
</dbReference>
<organism evidence="7 8">
    <name type="scientific">Streptomyces spongiae</name>
    <dbReference type="NCBI Taxonomy" id="565072"/>
    <lineage>
        <taxon>Bacteria</taxon>
        <taxon>Bacillati</taxon>
        <taxon>Actinomycetota</taxon>
        <taxon>Actinomycetes</taxon>
        <taxon>Kitasatosporales</taxon>
        <taxon>Streptomycetaceae</taxon>
        <taxon>Streptomyces</taxon>
    </lineage>
</organism>
<dbReference type="SUPFAM" id="SSF52540">
    <property type="entry name" value="P-loop containing nucleoside triphosphate hydrolases"/>
    <property type="match status" value="1"/>
</dbReference>
<keyword evidence="8" id="KW-1185">Reference proteome</keyword>
<feature type="region of interest" description="Disordered" evidence="5">
    <location>
        <begin position="1"/>
        <end position="37"/>
    </location>
</feature>
<dbReference type="EMBL" id="VJZC01000102">
    <property type="protein sequence ID" value="MPY58784.1"/>
    <property type="molecule type" value="Genomic_DNA"/>
</dbReference>
<evidence type="ECO:0000256" key="5">
    <source>
        <dbReference type="SAM" id="MobiDB-lite"/>
    </source>
</evidence>
<dbReference type="Gene3D" id="3.40.50.300">
    <property type="entry name" value="P-loop containing nucleotide triphosphate hydrolases"/>
    <property type="match status" value="1"/>
</dbReference>
<dbReference type="Pfam" id="PF08352">
    <property type="entry name" value="oligo_HPY"/>
    <property type="match status" value="1"/>
</dbReference>
<feature type="domain" description="ABC transporter" evidence="6">
    <location>
        <begin position="45"/>
        <end position="298"/>
    </location>
</feature>
<evidence type="ECO:0000256" key="1">
    <source>
        <dbReference type="ARBA" id="ARBA00005417"/>
    </source>
</evidence>
<gene>
    <name evidence="7" type="ORF">FNH08_16905</name>
</gene>
<dbReference type="Pfam" id="PF00005">
    <property type="entry name" value="ABC_tran"/>
    <property type="match status" value="1"/>
</dbReference>
<evidence type="ECO:0000256" key="2">
    <source>
        <dbReference type="ARBA" id="ARBA00022448"/>
    </source>
</evidence>
<dbReference type="GO" id="GO:0016887">
    <property type="term" value="F:ATP hydrolysis activity"/>
    <property type="evidence" value="ECO:0007669"/>
    <property type="project" value="InterPro"/>
</dbReference>
<dbReference type="GO" id="GO:0015833">
    <property type="term" value="P:peptide transport"/>
    <property type="evidence" value="ECO:0007669"/>
    <property type="project" value="InterPro"/>
</dbReference>
<keyword evidence="2" id="KW-0813">Transport</keyword>
<keyword evidence="3" id="KW-0547">Nucleotide-binding</keyword>
<dbReference type="OrthoDB" id="3508321at2"/>
<keyword evidence="4 7" id="KW-0067">ATP-binding</keyword>
<dbReference type="NCBIfam" id="TIGR01727">
    <property type="entry name" value="oligo_HPY"/>
    <property type="match status" value="1"/>
</dbReference>
<dbReference type="AlphaFoldDB" id="A0A5N8XHR5"/>
<dbReference type="InterPro" id="IPR027417">
    <property type="entry name" value="P-loop_NTPase"/>
</dbReference>
<comment type="caution">
    <text evidence="7">The sequence shown here is derived from an EMBL/GenBank/DDBJ whole genome shotgun (WGS) entry which is preliminary data.</text>
</comment>
<dbReference type="InterPro" id="IPR003593">
    <property type="entry name" value="AAA+_ATPase"/>
</dbReference>
<dbReference type="CDD" id="cd03257">
    <property type="entry name" value="ABC_NikE_OppD_transporters"/>
    <property type="match status" value="1"/>
</dbReference>
<evidence type="ECO:0000256" key="4">
    <source>
        <dbReference type="ARBA" id="ARBA00022840"/>
    </source>
</evidence>
<comment type="similarity">
    <text evidence="1">Belongs to the ABC transporter superfamily.</text>
</comment>
<evidence type="ECO:0000256" key="3">
    <source>
        <dbReference type="ARBA" id="ARBA00022741"/>
    </source>
</evidence>
<dbReference type="GO" id="GO:0005524">
    <property type="term" value="F:ATP binding"/>
    <property type="evidence" value="ECO:0007669"/>
    <property type="project" value="UniProtKB-KW"/>
</dbReference>
<proteinExistence type="inferred from homology"/>